<organism evidence="1 2">
    <name type="scientific">Thalassobaculum litoreum DSM 18839</name>
    <dbReference type="NCBI Taxonomy" id="1123362"/>
    <lineage>
        <taxon>Bacteria</taxon>
        <taxon>Pseudomonadati</taxon>
        <taxon>Pseudomonadota</taxon>
        <taxon>Alphaproteobacteria</taxon>
        <taxon>Rhodospirillales</taxon>
        <taxon>Thalassobaculaceae</taxon>
        <taxon>Thalassobaculum</taxon>
    </lineage>
</organism>
<reference evidence="1 2" key="1">
    <citation type="submission" date="2016-10" db="EMBL/GenBank/DDBJ databases">
        <authorList>
            <person name="Varghese N."/>
            <person name="Submissions S."/>
        </authorList>
    </citation>
    <scope>NUCLEOTIDE SEQUENCE [LARGE SCALE GENOMIC DNA]</scope>
    <source>
        <strain evidence="1 2">DSM 18839</strain>
    </source>
</reference>
<dbReference type="EMBL" id="FNBW01000012">
    <property type="protein sequence ID" value="SDG23552.1"/>
    <property type="molecule type" value="Genomic_DNA"/>
</dbReference>
<evidence type="ECO:0000313" key="2">
    <source>
        <dbReference type="Proteomes" id="UP000198615"/>
    </source>
</evidence>
<dbReference type="Proteomes" id="UP000198615">
    <property type="component" value="Unassembled WGS sequence"/>
</dbReference>
<name>A0A8G2BKJ7_9PROT</name>
<dbReference type="Pfam" id="PF11739">
    <property type="entry name" value="YdbH-like"/>
    <property type="match status" value="1"/>
</dbReference>
<keyword evidence="2" id="KW-1185">Reference proteome</keyword>
<dbReference type="InterPro" id="IPR021730">
    <property type="entry name" value="YdbH"/>
</dbReference>
<sequence length="1052" mass="108359">MRWLARILLVVLLILAIGLPVAWLTRDTWAPGAAKWAVNHWATGRGADAPVISDLGFRIDSLSADRMAFKSVEVNGPDGFAADEVLVSYDWRDLLRGEVRAIALDRPHLILTVGEDGSVTLGPLEPLRALGEGGDGVDGGAPLPVVRFSDAVIDVRGAAQGRLSASGTLGESDGAIGLAADGAGAVEGDAWRADGAGRFQVSLGDDHTRLNATLTDARVRHGDLSAAGLRGTASVEIDEGGEIEAIADLRADSAEASGVAVAVPSAHLRMDPLGLSAVFRLGDRERPDLRLAVAADPVDGDRRHVAVDLNAELATVDRLVAAALRQPPRGAEGQVSGTLRGAVPAALSGAEQAWAGTVASGSIDLTASAPDGAAEGRFGVAIAAGTLALETLERASLSLAPGLLPGELVEVLGAGTVTATLGQEDKAFRLTIRDPFHAPEIALGGPIAAEVEGGASASFDGDAGLLLAGAGPRLTAATGTMTLAGLSSGDLRLRTASLVLDRLSGDAEAMSGKGLLIAHLDAGDVRDMRVALPLRVVHDGNGTAGFLDRQGSVTLSRIPKVGGVALEGPLTVRVRAGERPVLRYGFDDPGALRLDLPLVVPAVTAAVDGGMPLRIDLGATVGMVKARIVGARGGAVVRVSTEAIDIAPADETEAAPDGIALAGVALELQASTHGDGVLLDRIVVSADRMTDRAKAVRFSPLRAEAMATRTANGDLAFTASFGGANGAFVLDAKGVHNLAKGTGRADITLYPLVFVPGGLQPVDLSPAAAAILRNASGKVALDGTIEWPGRGVPPDDPLTLTLEDLAFTGSLGTVSGLSGAVGLSSIDPLTTLDGQVLTATGIDVGVPIADPTVTFHIDPELNLVLEQVQARFADGSVHTRDVTIPLTSNEPVSMVLDVDSVDAARLAEVTELEGLTASGTLTGRLPLVWDFEQGLSVRNAELSATNPGGTVKYRPESPPAALQDAGEEVSLLMRAVRNLVYEKFDLEVNGRPGEPFDIKLRVRGANPDLFDGYPVALNVTLTGRLDEMFLNARRTLGLSDVLRRKLEARTGG</sequence>
<gene>
    <name evidence="1" type="ORF">SAMN05660686_03780</name>
</gene>
<evidence type="ECO:0000313" key="1">
    <source>
        <dbReference type="EMBL" id="SDG23552.1"/>
    </source>
</evidence>
<protein>
    <submittedName>
        <fullName evidence="1">Dicarboxylate transport</fullName>
    </submittedName>
</protein>
<dbReference type="RefSeq" id="WP_139189395.1">
    <property type="nucleotide sequence ID" value="NZ_FNBW01000012.1"/>
</dbReference>
<accession>A0A8G2BKJ7</accession>
<dbReference type="OrthoDB" id="8446194at2"/>
<proteinExistence type="predicted"/>
<dbReference type="AlphaFoldDB" id="A0A8G2BKJ7"/>
<comment type="caution">
    <text evidence="1">The sequence shown here is derived from an EMBL/GenBank/DDBJ whole genome shotgun (WGS) entry which is preliminary data.</text>
</comment>